<dbReference type="OrthoDB" id="6305962at2"/>
<dbReference type="AlphaFoldDB" id="A0A167H8K5"/>
<reference evidence="1 2" key="1">
    <citation type="submission" date="2013-07" db="EMBL/GenBank/DDBJ databases">
        <title>Comparative Genomic and Metabolomic Analysis of Twelve Strains of Pseudoalteromonas luteoviolacea.</title>
        <authorList>
            <person name="Vynne N.G."/>
            <person name="Mansson M."/>
            <person name="Gram L."/>
        </authorList>
    </citation>
    <scope>NUCLEOTIDE SEQUENCE [LARGE SCALE GENOMIC DNA]</scope>
    <source>
        <strain evidence="1 2">NCIMB 1942</strain>
    </source>
</reference>
<accession>A0A167H8K5</accession>
<dbReference type="RefSeq" id="WP_063375580.1">
    <property type="nucleotide sequence ID" value="NZ_AUXT01000024.1"/>
</dbReference>
<dbReference type="PATRIC" id="fig|1365253.3.peg.555"/>
<proteinExistence type="predicted"/>
<organism evidence="1 2">
    <name type="scientific">Pseudoalteromonas luteoviolacea NCIMB 1942</name>
    <dbReference type="NCBI Taxonomy" id="1365253"/>
    <lineage>
        <taxon>Bacteria</taxon>
        <taxon>Pseudomonadati</taxon>
        <taxon>Pseudomonadota</taxon>
        <taxon>Gammaproteobacteria</taxon>
        <taxon>Alteromonadales</taxon>
        <taxon>Pseudoalteromonadaceae</taxon>
        <taxon>Pseudoalteromonas</taxon>
    </lineage>
</organism>
<gene>
    <name evidence="1" type="ORF">N482_04455</name>
</gene>
<evidence type="ECO:0000313" key="2">
    <source>
        <dbReference type="Proteomes" id="UP000076587"/>
    </source>
</evidence>
<dbReference type="Proteomes" id="UP000076587">
    <property type="component" value="Unassembled WGS sequence"/>
</dbReference>
<evidence type="ECO:0000313" key="1">
    <source>
        <dbReference type="EMBL" id="KZN57756.1"/>
    </source>
</evidence>
<comment type="caution">
    <text evidence="1">The sequence shown here is derived from an EMBL/GenBank/DDBJ whole genome shotgun (WGS) entry which is preliminary data.</text>
</comment>
<name>A0A167H8K5_9GAMM</name>
<sequence>MAFEYLNVNALLNRFNAHQQHMERYIGFLGTVDFVFETDQVLSKPLPPRYWQSKVLLMAQADETQNGLYEITETGLWQRIEGELEVGNVTALRGEPSKFFKLVDLNANKQRWQAFNLI</sequence>
<dbReference type="EMBL" id="AUXT01000024">
    <property type="protein sequence ID" value="KZN57756.1"/>
    <property type="molecule type" value="Genomic_DNA"/>
</dbReference>
<protein>
    <submittedName>
        <fullName evidence="1">Uncharacterized protein</fullName>
    </submittedName>
</protein>